<feature type="transmembrane region" description="Helical" evidence="1">
    <location>
        <begin position="93"/>
        <end position="116"/>
    </location>
</feature>
<accession>A8MBH0</accession>
<protein>
    <submittedName>
        <fullName evidence="2">Uncharacterized protein</fullName>
    </submittedName>
</protein>
<keyword evidence="1" id="KW-0472">Membrane</keyword>
<dbReference type="RefSeq" id="WP_012186922.1">
    <property type="nucleotide sequence ID" value="NC_009954.1"/>
</dbReference>
<dbReference type="EMBL" id="CP000852">
    <property type="protein sequence ID" value="ABW02703.1"/>
    <property type="molecule type" value="Genomic_DNA"/>
</dbReference>
<evidence type="ECO:0000256" key="1">
    <source>
        <dbReference type="SAM" id="Phobius"/>
    </source>
</evidence>
<keyword evidence="3" id="KW-1185">Reference proteome</keyword>
<dbReference type="OrthoDB" id="384096at2157"/>
<dbReference type="GeneID" id="5709380"/>
<reference evidence="2 3" key="1">
    <citation type="submission" date="2007-10" db="EMBL/GenBank/DDBJ databases">
        <title>Complete sequence of Caldivirga maquilingensis IC-167.</title>
        <authorList>
            <consortium name="US DOE Joint Genome Institute"/>
            <person name="Copeland A."/>
            <person name="Lucas S."/>
            <person name="Lapidus A."/>
            <person name="Barry K."/>
            <person name="Glavina del Rio T."/>
            <person name="Dalin E."/>
            <person name="Tice H."/>
            <person name="Pitluck S."/>
            <person name="Saunders E."/>
            <person name="Brettin T."/>
            <person name="Bruce D."/>
            <person name="Detter J.C."/>
            <person name="Han C."/>
            <person name="Schmutz J."/>
            <person name="Larimer F."/>
            <person name="Land M."/>
            <person name="Hauser L."/>
            <person name="Kyrpides N."/>
            <person name="Ivanova N."/>
            <person name="Biddle J.F."/>
            <person name="Zhang Z."/>
            <person name="Fitz-Gibbon S.T."/>
            <person name="Lowe T.M."/>
            <person name="Saltikov C."/>
            <person name="House C.H."/>
            <person name="Richardson P."/>
        </authorList>
    </citation>
    <scope>NUCLEOTIDE SEQUENCE [LARGE SCALE GENOMIC DNA]</scope>
    <source>
        <strain evidence="3">ATCC 700844 / DSM 13496 / JCM 10307 / IC-167</strain>
    </source>
</reference>
<sequence length="117" mass="12905">MPIKPVYVVLGLSLLSILLSTIAMVHSYLGINELFMKLEHSTYSSKLVYELVGIAILDIATFTASVFVVKESFLDVATSIYVHEEVMARMRRVMAFMGIAFSSISIIMVLIAIASVI</sequence>
<keyword evidence="1" id="KW-0812">Transmembrane</keyword>
<keyword evidence="1" id="KW-1133">Transmembrane helix</keyword>
<proteinExistence type="predicted"/>
<feature type="transmembrane region" description="Helical" evidence="1">
    <location>
        <begin position="51"/>
        <end position="69"/>
    </location>
</feature>
<evidence type="ECO:0000313" key="2">
    <source>
        <dbReference type="EMBL" id="ABW02703.1"/>
    </source>
</evidence>
<dbReference type="STRING" id="397948.Cmaq_1886"/>
<gene>
    <name evidence="2" type="ordered locus">Cmaq_1886</name>
</gene>
<evidence type="ECO:0000313" key="3">
    <source>
        <dbReference type="Proteomes" id="UP000001137"/>
    </source>
</evidence>
<dbReference type="Proteomes" id="UP000001137">
    <property type="component" value="Chromosome"/>
</dbReference>
<name>A8MBH0_CALMQ</name>
<dbReference type="AlphaFoldDB" id="A8MBH0"/>
<dbReference type="HOGENOM" id="CLU_2079305_0_0_2"/>
<dbReference type="KEGG" id="cma:Cmaq_1886"/>
<organism evidence="2 3">
    <name type="scientific">Caldivirga maquilingensis (strain ATCC 700844 / DSM 13496 / JCM 10307 / IC-167)</name>
    <dbReference type="NCBI Taxonomy" id="397948"/>
    <lineage>
        <taxon>Archaea</taxon>
        <taxon>Thermoproteota</taxon>
        <taxon>Thermoprotei</taxon>
        <taxon>Thermoproteales</taxon>
        <taxon>Thermoproteaceae</taxon>
        <taxon>Caldivirga</taxon>
    </lineage>
</organism>